<dbReference type="EMBL" id="CAVK010000217">
    <property type="protein sequence ID" value="CCW19658.1"/>
    <property type="molecule type" value="Genomic_DNA"/>
</dbReference>
<dbReference type="AlphaFoldDB" id="N1MWL5"/>
<evidence type="ECO:0000313" key="1">
    <source>
        <dbReference type="EMBL" id="CCW19658.1"/>
    </source>
</evidence>
<protein>
    <submittedName>
        <fullName evidence="1">Uncharacterized protein</fullName>
    </submittedName>
</protein>
<gene>
    <name evidence="1" type="ORF">EBBID32_40270</name>
</gene>
<reference evidence="1 2" key="1">
    <citation type="submission" date="2013-03" db="EMBL/GenBank/DDBJ databases">
        <authorList>
            <person name="Le V."/>
        </authorList>
    </citation>
    <scope>NUCLEOTIDE SEQUENCE [LARGE SCALE GENOMIC DNA]</scope>
    <source>
        <strain evidence="1 2">BiD32</strain>
    </source>
</reference>
<name>N1MWL5_9SPHN</name>
<proteinExistence type="predicted"/>
<evidence type="ECO:0000313" key="2">
    <source>
        <dbReference type="Proteomes" id="UP000013201"/>
    </source>
</evidence>
<keyword evidence="2" id="KW-1185">Reference proteome</keyword>
<accession>N1MWL5</accession>
<dbReference type="Proteomes" id="UP000013201">
    <property type="component" value="Unassembled WGS sequence"/>
</dbReference>
<organism evidence="1 2">
    <name type="scientific">Sphingobium indicum BiD32</name>
    <dbReference type="NCBI Taxonomy" id="1301087"/>
    <lineage>
        <taxon>Bacteria</taxon>
        <taxon>Pseudomonadati</taxon>
        <taxon>Pseudomonadota</taxon>
        <taxon>Alphaproteobacteria</taxon>
        <taxon>Sphingomonadales</taxon>
        <taxon>Sphingomonadaceae</taxon>
        <taxon>Sphingobium</taxon>
    </lineage>
</organism>
<reference evidence="2" key="2">
    <citation type="submission" date="2013-04" db="EMBL/GenBank/DDBJ databases">
        <title>Bisphenol A degrading Sphingobium sp. strain BiD32.</title>
        <authorList>
            <person name="Nielsen J.L."/>
            <person name="Zhou N.A."/>
            <person name="Kjeldal H."/>
        </authorList>
    </citation>
    <scope>NUCLEOTIDE SEQUENCE [LARGE SCALE GENOMIC DNA]</scope>
    <source>
        <strain evidence="2">BiD32</strain>
    </source>
</reference>
<sequence length="53" mass="6189">MGNRKPHRSDTFPRQIYLEDMHELEAGCIEFIAGFHMRPYLRARGGPMRGNLD</sequence>
<comment type="caution">
    <text evidence="1">The sequence shown here is derived from an EMBL/GenBank/DDBJ whole genome shotgun (WGS) entry which is preliminary data.</text>
</comment>